<evidence type="ECO:0000313" key="5">
    <source>
        <dbReference type="Proteomes" id="UP000746471"/>
    </source>
</evidence>
<comment type="similarity">
    <text evidence="1">Belongs to the LeuD family. LeuD type 2 subfamily.</text>
</comment>
<dbReference type="InterPro" id="IPR033940">
    <property type="entry name" value="IPMI_Swivel"/>
</dbReference>
<dbReference type="EMBL" id="JAHBCL010000007">
    <property type="protein sequence ID" value="MBS7526080.1"/>
    <property type="molecule type" value="Genomic_DNA"/>
</dbReference>
<reference evidence="4 5" key="1">
    <citation type="submission" date="2021-05" db="EMBL/GenBank/DDBJ databases">
        <title>Fusibacter ferrireducens sp. nov., an anaerobic, sulfur- and Fe-reducing bacterium isolated from the mangrove sediment.</title>
        <authorList>
            <person name="Qiu D."/>
        </authorList>
    </citation>
    <scope>NUCLEOTIDE SEQUENCE [LARGE SCALE GENOMIC DNA]</scope>
    <source>
        <strain evidence="4 5">DSM 12116</strain>
    </source>
</reference>
<dbReference type="InterPro" id="IPR000573">
    <property type="entry name" value="AconitaseA/IPMdHydase_ssu_swvl"/>
</dbReference>
<dbReference type="GO" id="GO:0003861">
    <property type="term" value="F:3-isopropylmalate dehydratase activity"/>
    <property type="evidence" value="ECO:0007669"/>
    <property type="project" value="UniProtKB-EC"/>
</dbReference>
<dbReference type="EC" id="4.2.1.33" evidence="4"/>
<dbReference type="InterPro" id="IPR015928">
    <property type="entry name" value="Aconitase/3IPM_dehydase_swvl"/>
</dbReference>
<evidence type="ECO:0000256" key="1">
    <source>
        <dbReference type="ARBA" id="ARBA00009869"/>
    </source>
</evidence>
<evidence type="ECO:0000256" key="2">
    <source>
        <dbReference type="ARBA" id="ARBA00023239"/>
    </source>
</evidence>
<proteinExistence type="inferred from homology"/>
<comment type="caution">
    <text evidence="4">The sequence shown here is derived from an EMBL/GenBank/DDBJ whole genome shotgun (WGS) entry which is preliminary data.</text>
</comment>
<dbReference type="InterPro" id="IPR011827">
    <property type="entry name" value="LeuD_type2/HacB/DmdB"/>
</dbReference>
<organism evidence="4 5">
    <name type="scientific">Fusibacter paucivorans</name>
    <dbReference type="NCBI Taxonomy" id="76009"/>
    <lineage>
        <taxon>Bacteria</taxon>
        <taxon>Bacillati</taxon>
        <taxon>Bacillota</taxon>
        <taxon>Clostridia</taxon>
        <taxon>Eubacteriales</taxon>
        <taxon>Eubacteriales Family XII. Incertae Sedis</taxon>
        <taxon>Fusibacter</taxon>
    </lineage>
</organism>
<dbReference type="InterPro" id="IPR050075">
    <property type="entry name" value="LeuD"/>
</dbReference>
<accession>A0ABS5PLN5</accession>
<dbReference type="CDD" id="cd01577">
    <property type="entry name" value="IPMI_Swivel"/>
    <property type="match status" value="1"/>
</dbReference>
<dbReference type="Gene3D" id="3.20.19.10">
    <property type="entry name" value="Aconitase, domain 4"/>
    <property type="match status" value="1"/>
</dbReference>
<dbReference type="SUPFAM" id="SSF52016">
    <property type="entry name" value="LeuD/IlvD-like"/>
    <property type="match status" value="1"/>
</dbReference>
<feature type="domain" description="Aconitase A/isopropylmalate dehydratase small subunit swivel" evidence="3">
    <location>
        <begin position="54"/>
        <end position="107"/>
    </location>
</feature>
<dbReference type="Proteomes" id="UP000746471">
    <property type="component" value="Unassembled WGS sequence"/>
</dbReference>
<dbReference type="NCBIfam" id="TIGR02087">
    <property type="entry name" value="LEUD_arch"/>
    <property type="match status" value="1"/>
</dbReference>
<dbReference type="PANTHER" id="PTHR43345:SF2">
    <property type="entry name" value="3-ISOPROPYLMALATE DEHYDRATASE SMALL SUBUNIT 1"/>
    <property type="match status" value="1"/>
</dbReference>
<dbReference type="Pfam" id="PF00694">
    <property type="entry name" value="Aconitase_C"/>
    <property type="match status" value="1"/>
</dbReference>
<name>A0ABS5PLN5_9FIRM</name>
<evidence type="ECO:0000259" key="3">
    <source>
        <dbReference type="Pfam" id="PF00694"/>
    </source>
</evidence>
<keyword evidence="2 4" id="KW-0456">Lyase</keyword>
<keyword evidence="5" id="KW-1185">Reference proteome</keyword>
<gene>
    <name evidence="4" type="primary">leuD</name>
    <name evidence="4" type="ORF">KHM83_05290</name>
</gene>
<dbReference type="RefSeq" id="WP_213235865.1">
    <property type="nucleotide sequence ID" value="NZ_JAHBCL010000007.1"/>
</dbReference>
<protein>
    <submittedName>
        <fullName evidence="4">3-isopropylmalate dehydratase small subunit</fullName>
        <ecNumber evidence="4">4.2.1.33</ecNumber>
    </submittedName>
</protein>
<evidence type="ECO:0000313" key="4">
    <source>
        <dbReference type="EMBL" id="MBS7526080.1"/>
    </source>
</evidence>
<dbReference type="PANTHER" id="PTHR43345">
    <property type="entry name" value="3-ISOPROPYLMALATE DEHYDRATASE SMALL SUBUNIT 2-RELATED-RELATED"/>
    <property type="match status" value="1"/>
</dbReference>
<sequence length="157" mass="17046">MTFKGKVYKYGKNIDTDVIIPARRLVTKDAAVLASFCMEDLDSDFVETVAAGDIILGDTNFGCGSSREQAVIAIKGCAVKLVAAKSFARIFYRNCVNNGICPLEIDDTFYNGIHHKDVVSLELEKGIAINHTTGETIAFSPVQERILALLALSEKNG</sequence>